<feature type="domain" description="Response regulatory" evidence="3">
    <location>
        <begin position="154"/>
        <end position="270"/>
    </location>
</feature>
<comment type="caution">
    <text evidence="4">The sequence shown here is derived from an EMBL/GenBank/DDBJ whole genome shotgun (WGS) entry which is preliminary data.</text>
</comment>
<accession>A0A2M6K930</accession>
<dbReference type="PANTHER" id="PTHR44591:SF3">
    <property type="entry name" value="RESPONSE REGULATORY DOMAIN-CONTAINING PROTEIN"/>
    <property type="match status" value="1"/>
</dbReference>
<dbReference type="CDD" id="cd17574">
    <property type="entry name" value="REC_OmpR"/>
    <property type="match status" value="1"/>
</dbReference>
<keyword evidence="1 2" id="KW-0597">Phosphoprotein</keyword>
<evidence type="ECO:0000313" key="5">
    <source>
        <dbReference type="Proteomes" id="UP000230869"/>
    </source>
</evidence>
<evidence type="ECO:0000259" key="3">
    <source>
        <dbReference type="PROSITE" id="PS50110"/>
    </source>
</evidence>
<evidence type="ECO:0000313" key="4">
    <source>
        <dbReference type="EMBL" id="PIR13347.1"/>
    </source>
</evidence>
<protein>
    <recommendedName>
        <fullName evidence="3">Response regulatory domain-containing protein</fullName>
    </recommendedName>
</protein>
<reference evidence="4 5" key="1">
    <citation type="submission" date="2017-09" db="EMBL/GenBank/DDBJ databases">
        <title>Depth-based differentiation of microbial function through sediment-hosted aquifers and enrichment of novel symbionts in the deep terrestrial subsurface.</title>
        <authorList>
            <person name="Probst A.J."/>
            <person name="Ladd B."/>
            <person name="Jarett J.K."/>
            <person name="Geller-Mcgrath D.E."/>
            <person name="Sieber C.M."/>
            <person name="Emerson J.B."/>
            <person name="Anantharaman K."/>
            <person name="Thomas B.C."/>
            <person name="Malmstrom R."/>
            <person name="Stieglmeier M."/>
            <person name="Klingl A."/>
            <person name="Woyke T."/>
            <person name="Ryan C.M."/>
            <person name="Banfield J.F."/>
        </authorList>
    </citation>
    <scope>NUCLEOTIDE SEQUENCE [LARGE SCALE GENOMIC DNA]</scope>
    <source>
        <strain evidence="4">CG11_big_fil_rev_8_21_14_0_20_39_10</strain>
    </source>
</reference>
<dbReference type="SUPFAM" id="SSF52172">
    <property type="entry name" value="CheY-like"/>
    <property type="match status" value="2"/>
</dbReference>
<gene>
    <name evidence="4" type="ORF">COV49_02550</name>
</gene>
<dbReference type="Proteomes" id="UP000230869">
    <property type="component" value="Unassembled WGS sequence"/>
</dbReference>
<feature type="modified residue" description="4-aspartylphosphate" evidence="2">
    <location>
        <position position="52"/>
    </location>
</feature>
<evidence type="ECO:0000256" key="1">
    <source>
        <dbReference type="ARBA" id="ARBA00022553"/>
    </source>
</evidence>
<dbReference type="Gene3D" id="3.40.50.2300">
    <property type="match status" value="2"/>
</dbReference>
<dbReference type="PROSITE" id="PS50110">
    <property type="entry name" value="RESPONSE_REGULATORY"/>
    <property type="match status" value="2"/>
</dbReference>
<dbReference type="InterPro" id="IPR011006">
    <property type="entry name" value="CheY-like_superfamily"/>
</dbReference>
<organism evidence="4 5">
    <name type="scientific">Candidatus Falkowbacteria bacterium CG11_big_fil_rev_8_21_14_0_20_39_10</name>
    <dbReference type="NCBI Taxonomy" id="1974570"/>
    <lineage>
        <taxon>Bacteria</taxon>
        <taxon>Candidatus Falkowiibacteriota</taxon>
    </lineage>
</organism>
<dbReference type="Pfam" id="PF00072">
    <property type="entry name" value="Response_reg"/>
    <property type="match status" value="2"/>
</dbReference>
<sequence length="274" mass="30542">MKKVLIIEDEEHLSEMYKMKFEQEGYSAITANDGLAGVETAKKVKPNLILVDLVMPKMDGYQVLKKIRADKDIKDTMVYILSNLSQDKEITNGFQRGADGYLIKANLTPAQLVKKVDGIFAGEKVGLKKPTAGLPKESGQEIENKVEFLGPRPRILVIDDEEAITGMYKLRLEQTGYEVEVAGNGAWGLKLACQGGFNLIVMDMVMPVMDGYEMLRQIKLCDKCKNTPIIVLSNSAQDNDIVEAKKLGADLYLLKSRITPTKLVKEVKNMLKLK</sequence>
<name>A0A2M6K930_9BACT</name>
<feature type="modified residue" description="4-aspartylphosphate" evidence="2">
    <location>
        <position position="203"/>
    </location>
</feature>
<evidence type="ECO:0000256" key="2">
    <source>
        <dbReference type="PROSITE-ProRule" id="PRU00169"/>
    </source>
</evidence>
<dbReference type="SMART" id="SM00448">
    <property type="entry name" value="REC"/>
    <property type="match status" value="2"/>
</dbReference>
<dbReference type="EMBL" id="PCWW01000042">
    <property type="protein sequence ID" value="PIR13347.1"/>
    <property type="molecule type" value="Genomic_DNA"/>
</dbReference>
<dbReference type="GO" id="GO:0000160">
    <property type="term" value="P:phosphorelay signal transduction system"/>
    <property type="evidence" value="ECO:0007669"/>
    <property type="project" value="InterPro"/>
</dbReference>
<dbReference type="PANTHER" id="PTHR44591">
    <property type="entry name" value="STRESS RESPONSE REGULATOR PROTEIN 1"/>
    <property type="match status" value="1"/>
</dbReference>
<dbReference type="AlphaFoldDB" id="A0A2M6K930"/>
<dbReference type="CDD" id="cd00156">
    <property type="entry name" value="REC"/>
    <property type="match status" value="1"/>
</dbReference>
<feature type="domain" description="Response regulatory" evidence="3">
    <location>
        <begin position="3"/>
        <end position="119"/>
    </location>
</feature>
<dbReference type="InterPro" id="IPR050595">
    <property type="entry name" value="Bact_response_regulator"/>
</dbReference>
<proteinExistence type="predicted"/>
<dbReference type="InterPro" id="IPR001789">
    <property type="entry name" value="Sig_transdc_resp-reg_receiver"/>
</dbReference>